<dbReference type="FunCoup" id="C5DG86">
    <property type="interactions" value="159"/>
</dbReference>
<dbReference type="AlphaFoldDB" id="C5DG86"/>
<dbReference type="PANTHER" id="PTHR12069:SF0">
    <property type="entry name" value="DNA-DIRECTED RNA POLYMERASE III SUBUNIT RPC5"/>
    <property type="match status" value="1"/>
</dbReference>
<dbReference type="OrthoDB" id="340681at2759"/>
<keyword evidence="2" id="KW-1185">Reference proteome</keyword>
<reference evidence="1 2" key="1">
    <citation type="journal article" date="2009" name="Genome Res.">
        <title>Comparative genomics of protoploid Saccharomycetaceae.</title>
        <authorList>
            <consortium name="The Genolevures Consortium"/>
            <person name="Souciet J.-L."/>
            <person name="Dujon B."/>
            <person name="Gaillardin C."/>
            <person name="Johnston M."/>
            <person name="Baret P.V."/>
            <person name="Cliften P."/>
            <person name="Sherman D.J."/>
            <person name="Weissenbach J."/>
            <person name="Westhof E."/>
            <person name="Wincker P."/>
            <person name="Jubin C."/>
            <person name="Poulain J."/>
            <person name="Barbe V."/>
            <person name="Segurens B."/>
            <person name="Artiguenave F."/>
            <person name="Anthouard V."/>
            <person name="Vacherie B."/>
            <person name="Val M.-E."/>
            <person name="Fulton R.S."/>
            <person name="Minx P."/>
            <person name="Wilson R."/>
            <person name="Durrens P."/>
            <person name="Jean G."/>
            <person name="Marck C."/>
            <person name="Martin T."/>
            <person name="Nikolski M."/>
            <person name="Rolland T."/>
            <person name="Seret M.-L."/>
            <person name="Casaregola S."/>
            <person name="Despons L."/>
            <person name="Fairhead C."/>
            <person name="Fischer G."/>
            <person name="Lafontaine I."/>
            <person name="Leh V."/>
            <person name="Lemaire M."/>
            <person name="de Montigny J."/>
            <person name="Neuveglise C."/>
            <person name="Thierry A."/>
            <person name="Blanc-Lenfle I."/>
            <person name="Bleykasten C."/>
            <person name="Diffels J."/>
            <person name="Fritsch E."/>
            <person name="Frangeul L."/>
            <person name="Goeffon A."/>
            <person name="Jauniaux N."/>
            <person name="Kachouri-Lafond R."/>
            <person name="Payen C."/>
            <person name="Potier S."/>
            <person name="Pribylova L."/>
            <person name="Ozanne C."/>
            <person name="Richard G.-F."/>
            <person name="Sacerdot C."/>
            <person name="Straub M.-L."/>
            <person name="Talla E."/>
        </authorList>
    </citation>
    <scope>NUCLEOTIDE SEQUENCE [LARGE SCALE GENOMIC DNA]</scope>
    <source>
        <strain evidence="2">ATCC 56472 / CBS 6340 / NRRL Y-8284</strain>
    </source>
</reference>
<dbReference type="KEGG" id="lth:KLTH0D03212g"/>
<dbReference type="Pfam" id="PF04801">
    <property type="entry name" value="RPC5"/>
    <property type="match status" value="1"/>
</dbReference>
<dbReference type="InParanoid" id="C5DG86"/>
<dbReference type="RefSeq" id="XP_002552866.1">
    <property type="nucleotide sequence ID" value="XM_002552820.1"/>
</dbReference>
<dbReference type="HOGENOM" id="CLU_072845_1_0_1"/>
<evidence type="ECO:0000313" key="1">
    <source>
        <dbReference type="EMBL" id="CAR22428.1"/>
    </source>
</evidence>
<dbReference type="EMBL" id="CU928168">
    <property type="protein sequence ID" value="CAR22428.1"/>
    <property type="molecule type" value="Genomic_DNA"/>
</dbReference>
<accession>C5DG86</accession>
<dbReference type="OMA" id="NCHASIK"/>
<organism evidence="1 2">
    <name type="scientific">Lachancea thermotolerans (strain ATCC 56472 / CBS 6340 / NRRL Y-8284)</name>
    <name type="common">Yeast</name>
    <name type="synonym">Kluyveromyces thermotolerans</name>
    <dbReference type="NCBI Taxonomy" id="559295"/>
    <lineage>
        <taxon>Eukaryota</taxon>
        <taxon>Fungi</taxon>
        <taxon>Dikarya</taxon>
        <taxon>Ascomycota</taxon>
        <taxon>Saccharomycotina</taxon>
        <taxon>Saccharomycetes</taxon>
        <taxon>Saccharomycetales</taxon>
        <taxon>Saccharomycetaceae</taxon>
        <taxon>Lachancea</taxon>
    </lineage>
</organism>
<gene>
    <name evidence="1" type="ordered locus">KLTH0D03212g</name>
</gene>
<dbReference type="STRING" id="559295.C5DG86"/>
<dbReference type="GO" id="GO:0042797">
    <property type="term" value="P:tRNA transcription by RNA polymerase III"/>
    <property type="evidence" value="ECO:0007669"/>
    <property type="project" value="TreeGrafter"/>
</dbReference>
<proteinExistence type="predicted"/>
<dbReference type="PANTHER" id="PTHR12069">
    <property type="entry name" value="DNA-DIRECTED RNA POLYMERASES III 80 KDA POLYPEPTIDE RNA POLYMERASE III SUBUNIT 5"/>
    <property type="match status" value="1"/>
</dbReference>
<dbReference type="GeneID" id="8295086"/>
<name>C5DG86_LACTC</name>
<evidence type="ECO:0000313" key="2">
    <source>
        <dbReference type="Proteomes" id="UP000002036"/>
    </source>
</evidence>
<sequence>MSEQIENQLFVTEDSGDVVMEDANLQESEEGDPIVREIPINLTNGPFPLHILQYPNKPKKNGNDPVLHPPVSQVRYKSKSSLWELDVPVNTEIFYDKNRAEDEWDSVAQQTLKGVGVQTEGQYVGMVVDEEVYLLPVQAVAQMRPFFKYIDTVAQSKRENEARGAQPSNPAARRAQVVTMSVKSSSEANQPRLGGALLAHKVADEEPPQDLEWIEGTFNQFRESVITEDSRTMMLPLGDENDYLSKAM</sequence>
<dbReference type="eggNOG" id="KOG2354">
    <property type="taxonomic scope" value="Eukaryota"/>
</dbReference>
<dbReference type="InterPro" id="IPR006886">
    <property type="entry name" value="RNA_pol_III_Rpc5"/>
</dbReference>
<protein>
    <submittedName>
        <fullName evidence="1">KLTH0D03212p</fullName>
    </submittedName>
</protein>
<dbReference type="GO" id="GO:0005666">
    <property type="term" value="C:RNA polymerase III complex"/>
    <property type="evidence" value="ECO:0007669"/>
    <property type="project" value="TreeGrafter"/>
</dbReference>
<dbReference type="Proteomes" id="UP000002036">
    <property type="component" value="Chromosome D"/>
</dbReference>